<accession>A0AAU8REQ6</accession>
<dbReference type="PROSITE" id="PS50110">
    <property type="entry name" value="RESPONSE_REGULATORY"/>
    <property type="match status" value="1"/>
</dbReference>
<dbReference type="GO" id="GO:0000160">
    <property type="term" value="P:phosphorelay signal transduction system"/>
    <property type="evidence" value="ECO:0007669"/>
    <property type="project" value="InterPro"/>
</dbReference>
<dbReference type="InterPro" id="IPR011006">
    <property type="entry name" value="CheY-like_superfamily"/>
</dbReference>
<feature type="domain" description="Response regulatory" evidence="2">
    <location>
        <begin position="5"/>
        <end position="130"/>
    </location>
</feature>
<protein>
    <submittedName>
        <fullName evidence="3">Chemotaxis protein CheY</fullName>
    </submittedName>
</protein>
<keyword evidence="1" id="KW-0597">Phosphoprotein</keyword>
<gene>
    <name evidence="3" type="ORF">M666_07065</name>
</gene>
<dbReference type="InterPro" id="IPR052893">
    <property type="entry name" value="TCS_response_regulator"/>
</dbReference>
<proteinExistence type="predicted"/>
<organism evidence="3 4">
    <name type="scientific">Cellulophaga baltica 18</name>
    <dbReference type="NCBI Taxonomy" id="1348584"/>
    <lineage>
        <taxon>Bacteria</taxon>
        <taxon>Pseudomonadati</taxon>
        <taxon>Bacteroidota</taxon>
        <taxon>Flavobacteriia</taxon>
        <taxon>Flavobacteriales</taxon>
        <taxon>Flavobacteriaceae</taxon>
        <taxon>Cellulophaga</taxon>
    </lineage>
</organism>
<feature type="modified residue" description="4-aspartylphosphate" evidence="1">
    <location>
        <position position="63"/>
    </location>
</feature>
<dbReference type="SUPFAM" id="SSF52172">
    <property type="entry name" value="CheY-like"/>
    <property type="match status" value="1"/>
</dbReference>
<dbReference type="EMBL" id="CP009976">
    <property type="protein sequence ID" value="AIZ41350.1"/>
    <property type="molecule type" value="Genomic_DNA"/>
</dbReference>
<name>A0AAU8REQ6_9FLAO</name>
<dbReference type="CDD" id="cd17557">
    <property type="entry name" value="REC_Rcp-like"/>
    <property type="match status" value="1"/>
</dbReference>
<evidence type="ECO:0000259" key="2">
    <source>
        <dbReference type="PROSITE" id="PS50110"/>
    </source>
</evidence>
<dbReference type="GeneID" id="78060491"/>
<dbReference type="RefSeq" id="WP_029447210.1">
    <property type="nucleotide sequence ID" value="NZ_CP009976.1"/>
</dbReference>
<dbReference type="Proteomes" id="UP000030786">
    <property type="component" value="Chromosome"/>
</dbReference>
<sequence>MKSITILLVEDNEGDVLLTTEALESCKITNTLKVVNDGEEALDFVFKKGPFATEKTPDLILLDVNLPKKNGHEVLQILKADSTYKHIPVVMLTTSSSTLDIKKAYSHYVNCYITKPVEPTDFLSAVAQIENFWINIVKLP</sequence>
<evidence type="ECO:0000313" key="3">
    <source>
        <dbReference type="EMBL" id="AIZ41350.1"/>
    </source>
</evidence>
<reference evidence="3 4" key="1">
    <citation type="journal article" date="2014" name="Environ. Microbiol.">
        <title>Contrasting genomic patterns and infection strategies of two co-existing Bacteroidetes podovirus genera.</title>
        <authorList>
            <person name="Holmfeldt K."/>
            <person name="Howard-Varona C."/>
            <person name="Solonenko N."/>
            <person name="Sullivan M.B."/>
        </authorList>
    </citation>
    <scope>NUCLEOTIDE SEQUENCE [LARGE SCALE GENOMIC DNA]</scope>
    <source>
        <strain evidence="3 4">18</strain>
    </source>
</reference>
<dbReference type="SMART" id="SM00448">
    <property type="entry name" value="REC"/>
    <property type="match status" value="1"/>
</dbReference>
<dbReference type="Pfam" id="PF00072">
    <property type="entry name" value="Response_reg"/>
    <property type="match status" value="1"/>
</dbReference>
<dbReference type="KEGG" id="cbat:M666_07065"/>
<evidence type="ECO:0000256" key="1">
    <source>
        <dbReference type="PROSITE-ProRule" id="PRU00169"/>
    </source>
</evidence>
<dbReference type="InterPro" id="IPR001789">
    <property type="entry name" value="Sig_transdc_resp-reg_receiver"/>
</dbReference>
<dbReference type="PANTHER" id="PTHR44520:SF2">
    <property type="entry name" value="RESPONSE REGULATOR RCP1"/>
    <property type="match status" value="1"/>
</dbReference>
<dbReference type="AlphaFoldDB" id="A0AAU8REQ6"/>
<dbReference type="Gene3D" id="3.40.50.2300">
    <property type="match status" value="1"/>
</dbReference>
<dbReference type="PANTHER" id="PTHR44520">
    <property type="entry name" value="RESPONSE REGULATOR RCP1-RELATED"/>
    <property type="match status" value="1"/>
</dbReference>
<evidence type="ECO:0000313" key="4">
    <source>
        <dbReference type="Proteomes" id="UP000030786"/>
    </source>
</evidence>